<feature type="domain" description="Alpha/beta hydrolase fold-3" evidence="1">
    <location>
        <begin position="43"/>
        <end position="247"/>
    </location>
</feature>
<accession>A0A3D8QVB2</accession>
<sequence>MVGKYKVKPTVDNSVQTRDVTLADFWLRVYTPPGDTSNKPVGVYFHGGGWAMGAVDEEDAFCRLISKHQQMTLVSVEYRLAPEYKYPVPLDDCVEAVKWALENLHPPSVVLIGASAGGNLAFGAALKLIDQGLGGKVSGVVALVPVTVHPDAVPEDLKPRYTSYETNADASVNTASAMKTYFETYGAPPDDIYTSCLLHPKINQLKRVYIAECGADTLRDDAVLMKEALEKAGVSVSYDAYPGFPHYSWTFPSTHLDKHREEFLAKALGGVEWVAGLDS</sequence>
<dbReference type="PANTHER" id="PTHR23024:SF166">
    <property type="entry name" value="ALPHA_BETA HYDROLASE FOLD-3 DOMAIN-CONTAINING PROTEIN-RELATED"/>
    <property type="match status" value="1"/>
</dbReference>
<proteinExistence type="predicted"/>
<dbReference type="InterPro" id="IPR050466">
    <property type="entry name" value="Carboxylest/Gibb_receptor"/>
</dbReference>
<dbReference type="Proteomes" id="UP000256690">
    <property type="component" value="Unassembled WGS sequence"/>
</dbReference>
<evidence type="ECO:0000259" key="1">
    <source>
        <dbReference type="Pfam" id="PF07859"/>
    </source>
</evidence>
<dbReference type="OrthoDB" id="408631at2759"/>
<dbReference type="GeneID" id="38119747"/>
<dbReference type="InterPro" id="IPR029058">
    <property type="entry name" value="AB_hydrolase_fold"/>
</dbReference>
<dbReference type="AlphaFoldDB" id="A0A3D8QVB2"/>
<protein>
    <recommendedName>
        <fullName evidence="1">Alpha/beta hydrolase fold-3 domain-containing protein</fullName>
    </recommendedName>
</protein>
<dbReference type="Pfam" id="PF07859">
    <property type="entry name" value="Abhydrolase_3"/>
    <property type="match status" value="1"/>
</dbReference>
<dbReference type="InterPro" id="IPR013094">
    <property type="entry name" value="AB_hydrolase_3"/>
</dbReference>
<dbReference type="EMBL" id="PVWQ01000013">
    <property type="protein sequence ID" value="RDW65638.1"/>
    <property type="molecule type" value="Genomic_DNA"/>
</dbReference>
<gene>
    <name evidence="2" type="ORF">DSM5745_09377</name>
</gene>
<evidence type="ECO:0000313" key="2">
    <source>
        <dbReference type="EMBL" id="RDW65638.1"/>
    </source>
</evidence>
<comment type="caution">
    <text evidence="2">The sequence shown here is derived from an EMBL/GenBank/DDBJ whole genome shotgun (WGS) entry which is preliminary data.</text>
</comment>
<dbReference type="RefSeq" id="XP_026599741.1">
    <property type="nucleotide sequence ID" value="XM_026751393.1"/>
</dbReference>
<dbReference type="SUPFAM" id="SSF53474">
    <property type="entry name" value="alpha/beta-Hydrolases"/>
    <property type="match status" value="1"/>
</dbReference>
<keyword evidence="3" id="KW-1185">Reference proteome</keyword>
<organism evidence="2 3">
    <name type="scientific">Aspergillus mulundensis</name>
    <dbReference type="NCBI Taxonomy" id="1810919"/>
    <lineage>
        <taxon>Eukaryota</taxon>
        <taxon>Fungi</taxon>
        <taxon>Dikarya</taxon>
        <taxon>Ascomycota</taxon>
        <taxon>Pezizomycotina</taxon>
        <taxon>Eurotiomycetes</taxon>
        <taxon>Eurotiomycetidae</taxon>
        <taxon>Eurotiales</taxon>
        <taxon>Aspergillaceae</taxon>
        <taxon>Aspergillus</taxon>
        <taxon>Aspergillus subgen. Nidulantes</taxon>
    </lineage>
</organism>
<name>A0A3D8QVB2_9EURO</name>
<dbReference type="STRING" id="1810919.A0A3D8QVB2"/>
<dbReference type="PANTHER" id="PTHR23024">
    <property type="entry name" value="ARYLACETAMIDE DEACETYLASE"/>
    <property type="match status" value="1"/>
</dbReference>
<dbReference type="GO" id="GO:0016787">
    <property type="term" value="F:hydrolase activity"/>
    <property type="evidence" value="ECO:0007669"/>
    <property type="project" value="InterPro"/>
</dbReference>
<dbReference type="Gene3D" id="3.40.50.1820">
    <property type="entry name" value="alpha/beta hydrolase"/>
    <property type="match status" value="1"/>
</dbReference>
<evidence type="ECO:0000313" key="3">
    <source>
        <dbReference type="Proteomes" id="UP000256690"/>
    </source>
</evidence>
<reference evidence="2 3" key="1">
    <citation type="journal article" date="2018" name="IMA Fungus">
        <title>IMA Genome-F 9: Draft genome sequence of Annulohypoxylon stygium, Aspergillus mulundensis, Berkeleyomyces basicola (syn. Thielaviopsis basicola), Ceratocystis smalleyi, two Cercospora beticola strains, Coleophoma cylindrospora, Fusarium fracticaudum, Phialophora cf. hyalina, and Morchella septimelata.</title>
        <authorList>
            <person name="Wingfield B.D."/>
            <person name="Bills G.F."/>
            <person name="Dong Y."/>
            <person name="Huang W."/>
            <person name="Nel W.J."/>
            <person name="Swalarsk-Parry B.S."/>
            <person name="Vaghefi N."/>
            <person name="Wilken P.M."/>
            <person name="An Z."/>
            <person name="de Beer Z.W."/>
            <person name="De Vos L."/>
            <person name="Chen L."/>
            <person name="Duong T.A."/>
            <person name="Gao Y."/>
            <person name="Hammerbacher A."/>
            <person name="Kikkert J.R."/>
            <person name="Li Y."/>
            <person name="Li H."/>
            <person name="Li K."/>
            <person name="Li Q."/>
            <person name="Liu X."/>
            <person name="Ma X."/>
            <person name="Naidoo K."/>
            <person name="Pethybridge S.J."/>
            <person name="Sun J."/>
            <person name="Steenkamp E.T."/>
            <person name="van der Nest M.A."/>
            <person name="van Wyk S."/>
            <person name="Wingfield M.J."/>
            <person name="Xiong C."/>
            <person name="Yue Q."/>
            <person name="Zhang X."/>
        </authorList>
    </citation>
    <scope>NUCLEOTIDE SEQUENCE [LARGE SCALE GENOMIC DNA]</scope>
    <source>
        <strain evidence="2 3">DSM 5745</strain>
    </source>
</reference>